<keyword evidence="3" id="KW-1185">Reference proteome</keyword>
<sequence>MGDIPPVLLIVVLKHYIHADCAKGKGCLKDTESSSRALYDHHQLDLGFRTPDEPTGKPVFHRDPRSDATQKTLAQMLVVMPAIAWWEMHRLVRTSRRAAKADAHFARQRPRPGLPGHFCHRN</sequence>
<accession>B6HSZ0</accession>
<evidence type="ECO:0000256" key="1">
    <source>
        <dbReference type="SAM" id="MobiDB-lite"/>
    </source>
</evidence>
<dbReference type="AlphaFoldDB" id="B6HSZ0"/>
<proteinExistence type="predicted"/>
<organism evidence="2 3">
    <name type="scientific">Penicillium rubens (strain ATCC 28089 / DSM 1075 / NRRL 1951 / Wisconsin 54-1255)</name>
    <name type="common">Penicillium chrysogenum</name>
    <dbReference type="NCBI Taxonomy" id="500485"/>
    <lineage>
        <taxon>Eukaryota</taxon>
        <taxon>Fungi</taxon>
        <taxon>Dikarya</taxon>
        <taxon>Ascomycota</taxon>
        <taxon>Pezizomycotina</taxon>
        <taxon>Eurotiomycetes</taxon>
        <taxon>Eurotiomycetidae</taxon>
        <taxon>Eurotiales</taxon>
        <taxon>Aspergillaceae</taxon>
        <taxon>Penicillium</taxon>
        <taxon>Penicillium chrysogenum species complex</taxon>
    </lineage>
</organism>
<dbReference type="HOGENOM" id="CLU_2027501_0_0_1"/>
<evidence type="ECO:0000313" key="3">
    <source>
        <dbReference type="Proteomes" id="UP000000724"/>
    </source>
</evidence>
<dbReference type="Proteomes" id="UP000000724">
    <property type="component" value="Contig Pc00c22"/>
</dbReference>
<gene>
    <name evidence="2" type="ORF">Pc22g25750</name>
    <name evidence="2" type="ORF">PCH_Pc22g25750</name>
</gene>
<feature type="region of interest" description="Disordered" evidence="1">
    <location>
        <begin position="102"/>
        <end position="122"/>
    </location>
</feature>
<dbReference type="VEuPathDB" id="FungiDB:PCH_Pc22g25750"/>
<dbReference type="EMBL" id="AM920437">
    <property type="protein sequence ID" value="CAP99863.1"/>
    <property type="molecule type" value="Genomic_DNA"/>
</dbReference>
<dbReference type="BioCyc" id="PCHR:PC22G25750-MONOMER"/>
<protein>
    <submittedName>
        <fullName evidence="2">Pc22g25750 protein</fullName>
    </submittedName>
</protein>
<evidence type="ECO:0000313" key="2">
    <source>
        <dbReference type="EMBL" id="CAP99863.1"/>
    </source>
</evidence>
<reference evidence="2 3" key="1">
    <citation type="journal article" date="2008" name="Nat. Biotechnol.">
        <title>Genome sequencing and analysis of the filamentous fungus Penicillium chrysogenum.</title>
        <authorList>
            <person name="van den Berg M.A."/>
            <person name="Albang R."/>
            <person name="Albermann K."/>
            <person name="Badger J.H."/>
            <person name="Daran J.-M."/>
            <person name="Driessen A.J.M."/>
            <person name="Garcia-Estrada C."/>
            <person name="Fedorova N.D."/>
            <person name="Harris D.M."/>
            <person name="Heijne W.H.M."/>
            <person name="Joardar V.S."/>
            <person name="Kiel J.A.K.W."/>
            <person name="Kovalchuk A."/>
            <person name="Martin J.F."/>
            <person name="Nierman W.C."/>
            <person name="Nijland J.G."/>
            <person name="Pronk J.T."/>
            <person name="Roubos J.A."/>
            <person name="van der Klei I.J."/>
            <person name="van Peij N.N.M.E."/>
            <person name="Veenhuis M."/>
            <person name="von Doehren H."/>
            <person name="Wagner C."/>
            <person name="Wortman J.R."/>
            <person name="Bovenberg R.A.L."/>
        </authorList>
    </citation>
    <scope>NUCLEOTIDE SEQUENCE [LARGE SCALE GENOMIC DNA]</scope>
    <source>
        <strain evidence="3">ATCC 28089 / DSM 1075 / NRRL 1951 / Wisconsin 54-1255</strain>
    </source>
</reference>
<name>B6HSZ0_PENRW</name>